<dbReference type="InterPro" id="IPR002403">
    <property type="entry name" value="Cyt_P450_E_grp-IV"/>
</dbReference>
<dbReference type="InterPro" id="IPR036396">
    <property type="entry name" value="Cyt_P450_sf"/>
</dbReference>
<sequence>MALLVLLVNDVSSVFLYGLIIAVMVSLPRYWLVSAGAESKNSYTITGIPQQLLTLLKTRWRAWLFLINGPAIIQNGYDKSNEQPYEVFSPDNRYVFVSKDEHIMEIDAAPDTVLSLQAASKQMLQPKYTMAGFNWFDRRGTEGIGFVRALRTLLTNNLPEVLPELRISASSLMDEMHASHPVVNDVKQSPLLPMILHLTALTNARAFFGQELCRNEDFMRSAMNFIEQTLALAEMIRLLPNSIAPMVGRALGKKLRSQKEIYKAMIPIAEERLRLKEQKRLGHEVPVHHDCIQWIMETAPRAQPWSADRIVHELMAIWFGSVHVMTTTIAFAMHDLCLHPEYAASLRAELNSEAYAEFEKNGKGLPLLDSFIKESARLTPVESMSTRRQAIQPFTFSDGTHLAIGDWVVTPLRAMLHDDTHFPSASSFHGFRHVHPQVLENLTHSKFGSLDTQEPSQLTDVNKHWHVWGTGRMACPGRYYAAAAMKTIIGQFVLKYDSSLVDETESRFISWRSFIYPRSRTKAVLKPVVAKS</sequence>
<dbReference type="PRINTS" id="PR00465">
    <property type="entry name" value="EP450IV"/>
</dbReference>
<dbReference type="PANTHER" id="PTHR46206">
    <property type="entry name" value="CYTOCHROME P450"/>
    <property type="match status" value="1"/>
</dbReference>
<feature type="transmembrane region" description="Helical" evidence="13">
    <location>
        <begin position="14"/>
        <end position="32"/>
    </location>
</feature>
<dbReference type="OrthoDB" id="1844152at2759"/>
<dbReference type="Proteomes" id="UP000824998">
    <property type="component" value="Unassembled WGS sequence"/>
</dbReference>
<dbReference type="GO" id="GO:0005506">
    <property type="term" value="F:iron ion binding"/>
    <property type="evidence" value="ECO:0007669"/>
    <property type="project" value="InterPro"/>
</dbReference>
<evidence type="ECO:0000256" key="13">
    <source>
        <dbReference type="SAM" id="Phobius"/>
    </source>
</evidence>
<accession>A0A9P7YRA0</accession>
<feature type="binding site" description="axial binding residue" evidence="12">
    <location>
        <position position="475"/>
    </location>
    <ligand>
        <name>heme</name>
        <dbReference type="ChEBI" id="CHEBI:30413"/>
    </ligand>
    <ligandPart>
        <name>Fe</name>
        <dbReference type="ChEBI" id="CHEBI:18248"/>
    </ligandPart>
</feature>
<evidence type="ECO:0000313" key="15">
    <source>
        <dbReference type="Proteomes" id="UP000824998"/>
    </source>
</evidence>
<dbReference type="EMBL" id="MU251378">
    <property type="protein sequence ID" value="KAG9237932.1"/>
    <property type="molecule type" value="Genomic_DNA"/>
</dbReference>
<reference evidence="14" key="1">
    <citation type="journal article" date="2021" name="IMA Fungus">
        <title>Genomic characterization of three marine fungi, including Emericellopsis atlantica sp. nov. with signatures of a generalist lifestyle and marine biomass degradation.</title>
        <authorList>
            <person name="Hagestad O.C."/>
            <person name="Hou L."/>
            <person name="Andersen J.H."/>
            <person name="Hansen E.H."/>
            <person name="Altermark B."/>
            <person name="Li C."/>
            <person name="Kuhnert E."/>
            <person name="Cox R.J."/>
            <person name="Crous P.W."/>
            <person name="Spatafora J.W."/>
            <person name="Lail K."/>
            <person name="Amirebrahimi M."/>
            <person name="Lipzen A."/>
            <person name="Pangilinan J."/>
            <person name="Andreopoulos W."/>
            <person name="Hayes R.D."/>
            <person name="Ng V."/>
            <person name="Grigoriev I.V."/>
            <person name="Jackson S.A."/>
            <person name="Sutton T.D.S."/>
            <person name="Dobson A.D.W."/>
            <person name="Rama T."/>
        </authorList>
    </citation>
    <scope>NUCLEOTIDE SEQUENCE</scope>
    <source>
        <strain evidence="14">TRa018bII</strain>
    </source>
</reference>
<evidence type="ECO:0000256" key="3">
    <source>
        <dbReference type="ARBA" id="ARBA00010617"/>
    </source>
</evidence>
<keyword evidence="8" id="KW-0560">Oxidoreductase</keyword>
<dbReference type="PANTHER" id="PTHR46206:SF5">
    <property type="entry name" value="P450, PUTATIVE (EUROFUNG)-RELATED"/>
    <property type="match status" value="1"/>
</dbReference>
<dbReference type="AlphaFoldDB" id="A0A9P7YRA0"/>
<dbReference type="Gene3D" id="1.10.630.10">
    <property type="entry name" value="Cytochrome P450"/>
    <property type="match status" value="1"/>
</dbReference>
<dbReference type="GO" id="GO:0020037">
    <property type="term" value="F:heme binding"/>
    <property type="evidence" value="ECO:0007669"/>
    <property type="project" value="InterPro"/>
</dbReference>
<keyword evidence="11 13" id="KW-0472">Membrane</keyword>
<keyword evidence="6 12" id="KW-0479">Metal-binding</keyword>
<comment type="similarity">
    <text evidence="3">Belongs to the cytochrome P450 family.</text>
</comment>
<evidence type="ECO:0000256" key="12">
    <source>
        <dbReference type="PIRSR" id="PIRSR602403-1"/>
    </source>
</evidence>
<dbReference type="GO" id="GO:0016020">
    <property type="term" value="C:membrane"/>
    <property type="evidence" value="ECO:0007669"/>
    <property type="project" value="UniProtKB-SubCell"/>
</dbReference>
<organism evidence="14 15">
    <name type="scientific">Amylocarpus encephaloides</name>
    <dbReference type="NCBI Taxonomy" id="45428"/>
    <lineage>
        <taxon>Eukaryota</taxon>
        <taxon>Fungi</taxon>
        <taxon>Dikarya</taxon>
        <taxon>Ascomycota</taxon>
        <taxon>Pezizomycotina</taxon>
        <taxon>Leotiomycetes</taxon>
        <taxon>Helotiales</taxon>
        <taxon>Helotiales incertae sedis</taxon>
        <taxon>Amylocarpus</taxon>
    </lineage>
</organism>
<evidence type="ECO:0000313" key="14">
    <source>
        <dbReference type="EMBL" id="KAG9237932.1"/>
    </source>
</evidence>
<evidence type="ECO:0000256" key="1">
    <source>
        <dbReference type="ARBA" id="ARBA00001971"/>
    </source>
</evidence>
<gene>
    <name evidence="14" type="ORF">BJ875DRAFT_532642</name>
</gene>
<dbReference type="GO" id="GO:0016705">
    <property type="term" value="F:oxidoreductase activity, acting on paired donors, with incorporation or reduction of molecular oxygen"/>
    <property type="evidence" value="ECO:0007669"/>
    <property type="project" value="InterPro"/>
</dbReference>
<dbReference type="CDD" id="cd11041">
    <property type="entry name" value="CYP503A1-like"/>
    <property type="match status" value="1"/>
</dbReference>
<keyword evidence="4 12" id="KW-0349">Heme</keyword>
<proteinExistence type="inferred from homology"/>
<evidence type="ECO:0000256" key="9">
    <source>
        <dbReference type="ARBA" id="ARBA00023004"/>
    </source>
</evidence>
<comment type="subcellular location">
    <subcellularLocation>
        <location evidence="2">Membrane</location>
    </subcellularLocation>
</comment>
<keyword evidence="10" id="KW-0503">Monooxygenase</keyword>
<evidence type="ECO:0000256" key="5">
    <source>
        <dbReference type="ARBA" id="ARBA00022692"/>
    </source>
</evidence>
<protein>
    <submittedName>
        <fullName evidence="14">Cytochrome P450</fullName>
    </submittedName>
</protein>
<evidence type="ECO:0000256" key="2">
    <source>
        <dbReference type="ARBA" id="ARBA00004370"/>
    </source>
</evidence>
<keyword evidence="15" id="KW-1185">Reference proteome</keyword>
<comment type="cofactor">
    <cofactor evidence="1 12">
        <name>heme</name>
        <dbReference type="ChEBI" id="CHEBI:30413"/>
    </cofactor>
</comment>
<keyword evidence="9 12" id="KW-0408">Iron</keyword>
<dbReference type="Pfam" id="PF00067">
    <property type="entry name" value="p450"/>
    <property type="match status" value="1"/>
</dbReference>
<dbReference type="InterPro" id="IPR001128">
    <property type="entry name" value="Cyt_P450"/>
</dbReference>
<evidence type="ECO:0000256" key="10">
    <source>
        <dbReference type="ARBA" id="ARBA00023033"/>
    </source>
</evidence>
<keyword evidence="5 13" id="KW-0812">Transmembrane</keyword>
<evidence type="ECO:0000256" key="7">
    <source>
        <dbReference type="ARBA" id="ARBA00022989"/>
    </source>
</evidence>
<dbReference type="SUPFAM" id="SSF48264">
    <property type="entry name" value="Cytochrome P450"/>
    <property type="match status" value="1"/>
</dbReference>
<name>A0A9P7YRA0_9HELO</name>
<evidence type="ECO:0000256" key="4">
    <source>
        <dbReference type="ARBA" id="ARBA00022617"/>
    </source>
</evidence>
<keyword evidence="7 13" id="KW-1133">Transmembrane helix</keyword>
<comment type="caution">
    <text evidence="14">The sequence shown here is derived from an EMBL/GenBank/DDBJ whole genome shotgun (WGS) entry which is preliminary data.</text>
</comment>
<evidence type="ECO:0000256" key="6">
    <source>
        <dbReference type="ARBA" id="ARBA00022723"/>
    </source>
</evidence>
<evidence type="ECO:0000256" key="8">
    <source>
        <dbReference type="ARBA" id="ARBA00023002"/>
    </source>
</evidence>
<evidence type="ECO:0000256" key="11">
    <source>
        <dbReference type="ARBA" id="ARBA00023136"/>
    </source>
</evidence>
<dbReference type="GO" id="GO:0004497">
    <property type="term" value="F:monooxygenase activity"/>
    <property type="evidence" value="ECO:0007669"/>
    <property type="project" value="UniProtKB-KW"/>
</dbReference>